<dbReference type="InterPro" id="IPR001347">
    <property type="entry name" value="SIS_dom"/>
</dbReference>
<evidence type="ECO:0000256" key="2">
    <source>
        <dbReference type="ARBA" id="ARBA00023235"/>
    </source>
</evidence>
<accession>A0A381ZVW5</accession>
<name>A0A381ZVW5_9ZZZZ</name>
<evidence type="ECO:0000313" key="4">
    <source>
        <dbReference type="EMBL" id="SVA93406.1"/>
    </source>
</evidence>
<evidence type="ECO:0000256" key="1">
    <source>
        <dbReference type="ARBA" id="ARBA00010523"/>
    </source>
</evidence>
<comment type="similarity">
    <text evidence="1">Belongs to the PGI/PMI family.</text>
</comment>
<protein>
    <recommendedName>
        <fullName evidence="3">SIS domain-containing protein</fullName>
    </recommendedName>
</protein>
<dbReference type="Pfam" id="PF01380">
    <property type="entry name" value="SIS"/>
    <property type="match status" value="1"/>
</dbReference>
<dbReference type="InterPro" id="IPR035484">
    <property type="entry name" value="SIS_PGI/PMI_1"/>
</dbReference>
<dbReference type="CDD" id="cd05017">
    <property type="entry name" value="SIS_PGI_PMI_1"/>
    <property type="match status" value="1"/>
</dbReference>
<feature type="domain" description="SIS" evidence="3">
    <location>
        <begin position="35"/>
        <end position="173"/>
    </location>
</feature>
<dbReference type="Pfam" id="PF10432">
    <property type="entry name" value="bact-PGI_C"/>
    <property type="match status" value="1"/>
</dbReference>
<dbReference type="AlphaFoldDB" id="A0A381ZVW5"/>
<dbReference type="SUPFAM" id="SSF53697">
    <property type="entry name" value="SIS domain"/>
    <property type="match status" value="1"/>
</dbReference>
<sequence>MLTLEEIQKIDSESMYTTYDEWPKIAEESYNKNISKVEIKDIDHIVFAGMGGSGTIGDIFSSILSKRQTHTTVVKGYHLPKTVNDRTLVVCTSISGNTDETLSILNESKTSNGKFIAFSSGDMMEEFCKKNTINHYKIEKIHSPRASFLGFLYSTLNVLEEIIPINKSEVKESIDFLNQTKNKINSKNLNMKNEALNLAEWIDKIPIIYYPWGLQSAAIRFKNSMQENAKKHVLFEDIIEASHNGIVSWEIPSMVQPILMQGKDDHYKTRERWKIIKEFFLEKEIDYKEIISVDGNILSKLVCLIYTLDMTSIYNAIMGKIDPSPVHSIDFVKNRL</sequence>
<proteinExistence type="inferred from homology"/>
<evidence type="ECO:0000259" key="3">
    <source>
        <dbReference type="PROSITE" id="PS51464"/>
    </source>
</evidence>
<dbReference type="GO" id="GO:1901135">
    <property type="term" value="P:carbohydrate derivative metabolic process"/>
    <property type="evidence" value="ECO:0007669"/>
    <property type="project" value="InterPro"/>
</dbReference>
<dbReference type="GO" id="GO:0097367">
    <property type="term" value="F:carbohydrate derivative binding"/>
    <property type="evidence" value="ECO:0007669"/>
    <property type="project" value="InterPro"/>
</dbReference>
<dbReference type="GO" id="GO:0005975">
    <property type="term" value="P:carbohydrate metabolic process"/>
    <property type="evidence" value="ECO:0007669"/>
    <property type="project" value="InterPro"/>
</dbReference>
<dbReference type="PROSITE" id="PS51464">
    <property type="entry name" value="SIS"/>
    <property type="match status" value="1"/>
</dbReference>
<organism evidence="4">
    <name type="scientific">marine metagenome</name>
    <dbReference type="NCBI Taxonomy" id="408172"/>
    <lineage>
        <taxon>unclassified sequences</taxon>
        <taxon>metagenomes</taxon>
        <taxon>ecological metagenomes</taxon>
    </lineage>
</organism>
<dbReference type="GO" id="GO:0004347">
    <property type="term" value="F:glucose-6-phosphate isomerase activity"/>
    <property type="evidence" value="ECO:0007669"/>
    <property type="project" value="InterPro"/>
</dbReference>
<dbReference type="EMBL" id="UINC01022877">
    <property type="protein sequence ID" value="SVA93406.1"/>
    <property type="molecule type" value="Genomic_DNA"/>
</dbReference>
<dbReference type="InterPro" id="IPR019490">
    <property type="entry name" value="Glu6P/Mann6P_isomerase_C"/>
</dbReference>
<reference evidence="4" key="1">
    <citation type="submission" date="2018-05" db="EMBL/GenBank/DDBJ databases">
        <authorList>
            <person name="Lanie J.A."/>
            <person name="Ng W.-L."/>
            <person name="Kazmierczak K.M."/>
            <person name="Andrzejewski T.M."/>
            <person name="Davidsen T.M."/>
            <person name="Wayne K.J."/>
            <person name="Tettelin H."/>
            <person name="Glass J.I."/>
            <person name="Rusch D."/>
            <person name="Podicherti R."/>
            <person name="Tsui H.-C.T."/>
            <person name="Winkler M.E."/>
        </authorList>
    </citation>
    <scope>NUCLEOTIDE SEQUENCE</scope>
</reference>
<dbReference type="CDD" id="cd05637">
    <property type="entry name" value="SIS_PGI_PMI_2"/>
    <property type="match status" value="1"/>
</dbReference>
<gene>
    <name evidence="4" type="ORF">METZ01_LOCUS146260</name>
</gene>
<dbReference type="GO" id="GO:0004476">
    <property type="term" value="F:mannose-6-phosphate isomerase activity"/>
    <property type="evidence" value="ECO:0007669"/>
    <property type="project" value="InterPro"/>
</dbReference>
<dbReference type="Gene3D" id="3.40.50.10490">
    <property type="entry name" value="Glucose-6-phosphate isomerase like protein, domain 1"/>
    <property type="match status" value="2"/>
</dbReference>
<dbReference type="InterPro" id="IPR046348">
    <property type="entry name" value="SIS_dom_sf"/>
</dbReference>
<keyword evidence="2" id="KW-0413">Isomerase</keyword>